<dbReference type="EMBL" id="BMPT01000033">
    <property type="protein sequence ID" value="GGM44746.1"/>
    <property type="molecule type" value="Genomic_DNA"/>
</dbReference>
<name>A0A8H9GPS9_9MICO</name>
<comment type="caution">
    <text evidence="2">The sequence shown here is derived from an EMBL/GenBank/DDBJ whole genome shotgun (WGS) entry which is preliminary data.</text>
</comment>
<reference evidence="2" key="1">
    <citation type="journal article" date="2014" name="Int. J. Syst. Evol. Microbiol.">
        <title>Complete genome sequence of Corynebacterium casei LMG S-19264T (=DSM 44701T), isolated from a smear-ripened cheese.</title>
        <authorList>
            <consortium name="US DOE Joint Genome Institute (JGI-PGF)"/>
            <person name="Walter F."/>
            <person name="Albersmeier A."/>
            <person name="Kalinowski J."/>
            <person name="Ruckert C."/>
        </authorList>
    </citation>
    <scope>NUCLEOTIDE SEQUENCE</scope>
    <source>
        <strain evidence="2">JCM 3051</strain>
    </source>
</reference>
<feature type="region of interest" description="Disordered" evidence="1">
    <location>
        <begin position="292"/>
        <end position="328"/>
    </location>
</feature>
<organism evidence="2 3">
    <name type="scientific">Promicromonospora citrea</name>
    <dbReference type="NCBI Taxonomy" id="43677"/>
    <lineage>
        <taxon>Bacteria</taxon>
        <taxon>Bacillati</taxon>
        <taxon>Actinomycetota</taxon>
        <taxon>Actinomycetes</taxon>
        <taxon>Micrococcales</taxon>
        <taxon>Promicromonosporaceae</taxon>
        <taxon>Promicromonospora</taxon>
    </lineage>
</organism>
<evidence type="ECO:0000313" key="2">
    <source>
        <dbReference type="EMBL" id="GGM44746.1"/>
    </source>
</evidence>
<accession>A0A8H9GPS9</accession>
<gene>
    <name evidence="2" type="ORF">GCM10010102_45210</name>
</gene>
<proteinExistence type="predicted"/>
<protein>
    <submittedName>
        <fullName evidence="2">Nitroreductase</fullName>
    </submittedName>
</protein>
<dbReference type="InterPro" id="IPR000415">
    <property type="entry name" value="Nitroreductase-like"/>
</dbReference>
<dbReference type="Proteomes" id="UP000655589">
    <property type="component" value="Unassembled WGS sequence"/>
</dbReference>
<sequence>MNGIDGQVRRILQAGSDAPSVLNTQPWRTEVDGSTVILRADPSRSLRHSDPDGREMLISCGAFLLNARVAARRESLTPVVAVLPDPGNPLLVATLALGPGTDPTPEELELAVAIEHRTTSRVPFEDRPLPADVLVNLQRATQAEGGSLRLVQPADGSREDLVRLIRRAEHLAAEDMAGRGEEAAWTTGWPGRDDGVPTHLLGRAPRNADAPVRRFHASRGTEVFETRSTLAVLSTADDTPASWVAAGQALERALLVATTHHVLASFATTVLENPTTRHDLRQALDLPGHPQMVMRLGTAPRGDRTPRRTRPRHDAMERWVPWRGPTAG</sequence>
<dbReference type="GO" id="GO:0016491">
    <property type="term" value="F:oxidoreductase activity"/>
    <property type="evidence" value="ECO:0007669"/>
    <property type="project" value="InterPro"/>
</dbReference>
<evidence type="ECO:0000256" key="1">
    <source>
        <dbReference type="SAM" id="MobiDB-lite"/>
    </source>
</evidence>
<dbReference type="NCBIfam" id="NF047509">
    <property type="entry name" value="Rv3131_FMN_oxido"/>
    <property type="match status" value="1"/>
</dbReference>
<dbReference type="Gene3D" id="3.40.109.10">
    <property type="entry name" value="NADH Oxidase"/>
    <property type="match status" value="1"/>
</dbReference>
<keyword evidence="3" id="KW-1185">Reference proteome</keyword>
<reference evidence="2" key="2">
    <citation type="submission" date="2020-09" db="EMBL/GenBank/DDBJ databases">
        <authorList>
            <person name="Sun Q."/>
            <person name="Ohkuma M."/>
        </authorList>
    </citation>
    <scope>NUCLEOTIDE SEQUENCE</scope>
    <source>
        <strain evidence="2">JCM 3051</strain>
    </source>
</reference>
<evidence type="ECO:0000313" key="3">
    <source>
        <dbReference type="Proteomes" id="UP000655589"/>
    </source>
</evidence>
<dbReference type="SUPFAM" id="SSF55469">
    <property type="entry name" value="FMN-dependent nitroreductase-like"/>
    <property type="match status" value="1"/>
</dbReference>
<dbReference type="AlphaFoldDB" id="A0A8H9GPS9"/>
<feature type="compositionally biased region" description="Basic and acidic residues" evidence="1">
    <location>
        <begin position="301"/>
        <end position="317"/>
    </location>
</feature>
<dbReference type="RefSeq" id="WP_171107032.1">
    <property type="nucleotide sequence ID" value="NZ_BMPT01000033.1"/>
</dbReference>